<gene>
    <name evidence="1" type="ORF">LCGC14_1207600</name>
</gene>
<accession>A0A0F9PJQ1</accession>
<protein>
    <submittedName>
        <fullName evidence="1">Uncharacterized protein</fullName>
    </submittedName>
</protein>
<reference evidence="1" key="1">
    <citation type="journal article" date="2015" name="Nature">
        <title>Complex archaea that bridge the gap between prokaryotes and eukaryotes.</title>
        <authorList>
            <person name="Spang A."/>
            <person name="Saw J.H."/>
            <person name="Jorgensen S.L."/>
            <person name="Zaremba-Niedzwiedzka K."/>
            <person name="Martijn J."/>
            <person name="Lind A.E."/>
            <person name="van Eijk R."/>
            <person name="Schleper C."/>
            <person name="Guy L."/>
            <person name="Ettema T.J."/>
        </authorList>
    </citation>
    <scope>NUCLEOTIDE SEQUENCE</scope>
</reference>
<organism evidence="1">
    <name type="scientific">marine sediment metagenome</name>
    <dbReference type="NCBI Taxonomy" id="412755"/>
    <lineage>
        <taxon>unclassified sequences</taxon>
        <taxon>metagenomes</taxon>
        <taxon>ecological metagenomes</taxon>
    </lineage>
</organism>
<comment type="caution">
    <text evidence="1">The sequence shown here is derived from an EMBL/GenBank/DDBJ whole genome shotgun (WGS) entry which is preliminary data.</text>
</comment>
<proteinExistence type="predicted"/>
<name>A0A0F9PJQ1_9ZZZZ</name>
<dbReference type="EMBL" id="LAZR01006256">
    <property type="protein sequence ID" value="KKM93517.1"/>
    <property type="molecule type" value="Genomic_DNA"/>
</dbReference>
<dbReference type="AlphaFoldDB" id="A0A0F9PJQ1"/>
<sequence length="86" mass="9856">MKKRKRKYTGTLQFFHNFEHDPEGRTHCKSGGKHPYKIKHLNGKHVISHPVVMGHGVGCKPQWFKFKRKLGGGFDMASGVKIDKPE</sequence>
<evidence type="ECO:0000313" key="1">
    <source>
        <dbReference type="EMBL" id="KKM93517.1"/>
    </source>
</evidence>